<evidence type="ECO:0000259" key="4">
    <source>
        <dbReference type="PROSITE" id="PS50949"/>
    </source>
</evidence>
<dbReference type="PANTHER" id="PTHR44846">
    <property type="entry name" value="MANNOSYL-D-GLYCERATE TRANSPORT/METABOLISM SYSTEM REPRESSOR MNGR-RELATED"/>
    <property type="match status" value="1"/>
</dbReference>
<dbReference type="CDD" id="cd07377">
    <property type="entry name" value="WHTH_GntR"/>
    <property type="match status" value="1"/>
</dbReference>
<evidence type="ECO:0000256" key="1">
    <source>
        <dbReference type="ARBA" id="ARBA00023015"/>
    </source>
</evidence>
<gene>
    <name evidence="5" type="ORF">JWS13_42640</name>
</gene>
<dbReference type="Gene3D" id="3.40.1410.10">
    <property type="entry name" value="Chorismate lyase-like"/>
    <property type="match status" value="1"/>
</dbReference>
<dbReference type="InterPro" id="IPR036390">
    <property type="entry name" value="WH_DNA-bd_sf"/>
</dbReference>
<dbReference type="InterPro" id="IPR036388">
    <property type="entry name" value="WH-like_DNA-bd_sf"/>
</dbReference>
<dbReference type="InterPro" id="IPR050679">
    <property type="entry name" value="Bact_HTH_transcr_reg"/>
</dbReference>
<keyword evidence="1" id="KW-0805">Transcription regulation</keyword>
<dbReference type="PANTHER" id="PTHR44846:SF1">
    <property type="entry name" value="MANNOSYL-D-GLYCERATE TRANSPORT_METABOLISM SYSTEM REPRESSOR MNGR-RELATED"/>
    <property type="match status" value="1"/>
</dbReference>
<dbReference type="SMART" id="SM00345">
    <property type="entry name" value="HTH_GNTR"/>
    <property type="match status" value="1"/>
</dbReference>
<protein>
    <submittedName>
        <fullName evidence="5">GntR family transcriptional regulator</fullName>
    </submittedName>
</protein>
<evidence type="ECO:0000313" key="6">
    <source>
        <dbReference type="Proteomes" id="UP000662986"/>
    </source>
</evidence>
<dbReference type="SMART" id="SM00866">
    <property type="entry name" value="UTRA"/>
    <property type="match status" value="1"/>
</dbReference>
<keyword evidence="3" id="KW-0804">Transcription</keyword>
<dbReference type="Proteomes" id="UP000662986">
    <property type="component" value="Chromosome"/>
</dbReference>
<dbReference type="RefSeq" id="WP_206011092.1">
    <property type="nucleotide sequence ID" value="NZ_CP070619.1"/>
</dbReference>
<dbReference type="PROSITE" id="PS50949">
    <property type="entry name" value="HTH_GNTR"/>
    <property type="match status" value="1"/>
</dbReference>
<dbReference type="InterPro" id="IPR000524">
    <property type="entry name" value="Tscrpt_reg_HTH_GntR"/>
</dbReference>
<reference evidence="5 6" key="2">
    <citation type="journal article" date="2022" name="Arch. Microbiol.">
        <title>Rhodococcus pseudokoreensis sp. nov. isolated from the rhizosphere of young M26 apple rootstocks.</title>
        <authorList>
            <person name="Kampfer P."/>
            <person name="Glaeser S.P."/>
            <person name="Blom J."/>
            <person name="Wolf J."/>
            <person name="Benning S."/>
            <person name="Schloter M."/>
            <person name="Neumann-Schaal M."/>
        </authorList>
    </citation>
    <scope>NUCLEOTIDE SEQUENCE [LARGE SCALE GENOMIC DNA]</scope>
    <source>
        <strain evidence="5 6">R79</strain>
    </source>
</reference>
<dbReference type="SUPFAM" id="SSF64288">
    <property type="entry name" value="Chorismate lyase-like"/>
    <property type="match status" value="1"/>
</dbReference>
<sequence length="245" mass="27210">MDDPGYETAPAHRRLSNALREQIAAGHFRDGRRLPTEFELAEGYGLSRQTVRRAFHDLVAEGLVYRVPGKGTFVSEQGTSRLRRLGAIEDLTNLPSDTTTEIVAPLRRRADIEAAGRLRLDSDFVSTLAYVRRDAGTVFAMTIVHLPDLGVHLPSEAESELGTIGVRTIIGVLEPHLVTPVVELVQSITVATAPEEIAQHLGCPIGHGLLRADRLYLDSDDRAVELAITYFLPERYTYRTTLDRW</sequence>
<dbReference type="Gene3D" id="1.10.10.10">
    <property type="entry name" value="Winged helix-like DNA-binding domain superfamily/Winged helix DNA-binding domain"/>
    <property type="match status" value="1"/>
</dbReference>
<dbReference type="InterPro" id="IPR028978">
    <property type="entry name" value="Chorismate_lyase_/UTRA_dom_sf"/>
</dbReference>
<name>A0A974WD73_9NOCA</name>
<reference evidence="5 6" key="1">
    <citation type="journal article" date="2021" name="Microbiol. Resour. Announc.">
        <title>Complete Genome Sequences of Two Rhodococcus sp. Strains with Large and Linear Chromosomes, Isolated from Apple Rhizosphere.</title>
        <authorList>
            <person name="Benning S."/>
            <person name="Brugnone N."/>
            <person name="Siani R."/>
            <person name="Kublik S."/>
            <person name="Schloter M."/>
            <person name="Rad V."/>
        </authorList>
    </citation>
    <scope>NUCLEOTIDE SEQUENCE [LARGE SCALE GENOMIC DNA]</scope>
    <source>
        <strain evidence="5 6">R79</strain>
    </source>
</reference>
<accession>A0A974WD73</accession>
<evidence type="ECO:0000256" key="2">
    <source>
        <dbReference type="ARBA" id="ARBA00023125"/>
    </source>
</evidence>
<organism evidence="5 6">
    <name type="scientific">Rhodococcus pseudokoreensis</name>
    <dbReference type="NCBI Taxonomy" id="2811421"/>
    <lineage>
        <taxon>Bacteria</taxon>
        <taxon>Bacillati</taxon>
        <taxon>Actinomycetota</taxon>
        <taxon>Actinomycetes</taxon>
        <taxon>Mycobacteriales</taxon>
        <taxon>Nocardiaceae</taxon>
        <taxon>Rhodococcus</taxon>
    </lineage>
</organism>
<keyword evidence="2" id="KW-0238">DNA-binding</keyword>
<proteinExistence type="predicted"/>
<dbReference type="Pfam" id="PF07702">
    <property type="entry name" value="UTRA"/>
    <property type="match status" value="1"/>
</dbReference>
<dbReference type="PRINTS" id="PR00035">
    <property type="entry name" value="HTHGNTR"/>
</dbReference>
<dbReference type="InterPro" id="IPR011663">
    <property type="entry name" value="UTRA"/>
</dbReference>
<dbReference type="SUPFAM" id="SSF46785">
    <property type="entry name" value="Winged helix' DNA-binding domain"/>
    <property type="match status" value="1"/>
</dbReference>
<evidence type="ECO:0000256" key="3">
    <source>
        <dbReference type="ARBA" id="ARBA00023163"/>
    </source>
</evidence>
<dbReference type="Pfam" id="PF00392">
    <property type="entry name" value="GntR"/>
    <property type="match status" value="1"/>
</dbReference>
<keyword evidence="6" id="KW-1185">Reference proteome</keyword>
<evidence type="ECO:0000313" key="5">
    <source>
        <dbReference type="EMBL" id="QSE94835.1"/>
    </source>
</evidence>
<feature type="domain" description="HTH gntR-type" evidence="4">
    <location>
        <begin position="9"/>
        <end position="77"/>
    </location>
</feature>
<dbReference type="EMBL" id="CP070619">
    <property type="protein sequence ID" value="QSE94835.1"/>
    <property type="molecule type" value="Genomic_DNA"/>
</dbReference>